<feature type="compositionally biased region" description="Polar residues" evidence="1">
    <location>
        <begin position="22"/>
        <end position="34"/>
    </location>
</feature>
<dbReference type="KEGG" id="fll:EI427_01620"/>
<dbReference type="RefSeq" id="WP_126610926.1">
    <property type="nucleotide sequence ID" value="NZ_CP034562.1"/>
</dbReference>
<dbReference type="AlphaFoldDB" id="A0A3Q9FJ46"/>
<reference evidence="2 3" key="1">
    <citation type="submission" date="2018-12" db="EMBL/GenBank/DDBJ databases">
        <title>Flammeovirga pectinis sp. nov., isolated from the gut of the Korean scallop, Patinopecten yessoensis.</title>
        <authorList>
            <person name="Bae J.-W."/>
            <person name="Jeong Y.-S."/>
            <person name="Kang W."/>
        </authorList>
    </citation>
    <scope>NUCLEOTIDE SEQUENCE [LARGE SCALE GENOMIC DNA]</scope>
    <source>
        <strain evidence="2 3">L12M1</strain>
    </source>
</reference>
<gene>
    <name evidence="2" type="ORF">EI427_01620</name>
</gene>
<proteinExistence type="predicted"/>
<dbReference type="EMBL" id="CP034562">
    <property type="protein sequence ID" value="AZQ60957.1"/>
    <property type="molecule type" value="Genomic_DNA"/>
</dbReference>
<keyword evidence="3" id="KW-1185">Reference proteome</keyword>
<protein>
    <submittedName>
        <fullName evidence="2">CopG family transcriptional regulator</fullName>
    </submittedName>
</protein>
<organism evidence="2 3">
    <name type="scientific">Flammeovirga pectinis</name>
    <dbReference type="NCBI Taxonomy" id="2494373"/>
    <lineage>
        <taxon>Bacteria</taxon>
        <taxon>Pseudomonadati</taxon>
        <taxon>Bacteroidota</taxon>
        <taxon>Cytophagia</taxon>
        <taxon>Cytophagales</taxon>
        <taxon>Flammeovirgaceae</taxon>
        <taxon>Flammeovirga</taxon>
    </lineage>
</organism>
<dbReference type="OrthoDB" id="983176at2"/>
<accession>A0A3Q9FJ46</accession>
<sequence length="96" mass="10315">MAKKSFSGGLDSLLGGAPIGNNKPSAPATTTVQNVIPKKENTTPTTVQNEDAIDTFSLLPVTFQDKITALSSKEGRSREEIIKEAIGFYLDFQVDL</sequence>
<dbReference type="Proteomes" id="UP000267268">
    <property type="component" value="Chromosome 1"/>
</dbReference>
<feature type="region of interest" description="Disordered" evidence="1">
    <location>
        <begin position="16"/>
        <end position="45"/>
    </location>
</feature>
<evidence type="ECO:0000313" key="3">
    <source>
        <dbReference type="Proteomes" id="UP000267268"/>
    </source>
</evidence>
<name>A0A3Q9FJ46_9BACT</name>
<evidence type="ECO:0000256" key="1">
    <source>
        <dbReference type="SAM" id="MobiDB-lite"/>
    </source>
</evidence>
<evidence type="ECO:0000313" key="2">
    <source>
        <dbReference type="EMBL" id="AZQ60957.1"/>
    </source>
</evidence>